<protein>
    <submittedName>
        <fullName evidence="2">Uncharacterized protein</fullName>
    </submittedName>
</protein>
<dbReference type="EMBL" id="BMVN01000003">
    <property type="protein sequence ID" value="GHA08640.1"/>
    <property type="molecule type" value="Genomic_DNA"/>
</dbReference>
<dbReference type="Proteomes" id="UP000653644">
    <property type="component" value="Unassembled WGS sequence"/>
</dbReference>
<organism evidence="2 3">
    <name type="scientific">Streptomyces canarius</name>
    <dbReference type="NCBI Taxonomy" id="285453"/>
    <lineage>
        <taxon>Bacteria</taxon>
        <taxon>Bacillati</taxon>
        <taxon>Actinomycetota</taxon>
        <taxon>Actinomycetes</taxon>
        <taxon>Kitasatosporales</taxon>
        <taxon>Streptomycetaceae</taxon>
        <taxon>Streptomyces</taxon>
    </lineage>
</organism>
<comment type="caution">
    <text evidence="2">The sequence shown here is derived from an EMBL/GenBank/DDBJ whole genome shotgun (WGS) entry which is preliminary data.</text>
</comment>
<feature type="region of interest" description="Disordered" evidence="1">
    <location>
        <begin position="227"/>
        <end position="252"/>
    </location>
</feature>
<evidence type="ECO:0000256" key="1">
    <source>
        <dbReference type="SAM" id="MobiDB-lite"/>
    </source>
</evidence>
<accession>A0ABQ3CEZ8</accession>
<proteinExistence type="predicted"/>
<gene>
    <name evidence="2" type="ORF">GCM10010345_11240</name>
</gene>
<reference evidence="3" key="1">
    <citation type="journal article" date="2019" name="Int. J. Syst. Evol. Microbiol.">
        <title>The Global Catalogue of Microorganisms (GCM) 10K type strain sequencing project: providing services to taxonomists for standard genome sequencing and annotation.</title>
        <authorList>
            <consortium name="The Broad Institute Genomics Platform"/>
            <consortium name="The Broad Institute Genome Sequencing Center for Infectious Disease"/>
            <person name="Wu L."/>
            <person name="Ma J."/>
        </authorList>
    </citation>
    <scope>NUCLEOTIDE SEQUENCE [LARGE SCALE GENOMIC DNA]</scope>
    <source>
        <strain evidence="3">JCM 4733</strain>
    </source>
</reference>
<feature type="compositionally biased region" description="Basic and acidic residues" evidence="1">
    <location>
        <begin position="243"/>
        <end position="252"/>
    </location>
</feature>
<keyword evidence="3" id="KW-1185">Reference proteome</keyword>
<dbReference type="RefSeq" id="WP_189882834.1">
    <property type="nucleotide sequence ID" value="NZ_BMVN01000003.1"/>
</dbReference>
<sequence>MTWNPRLDVVELLEAAGWVGDEENPLGLLRCNGAMWGVTSDGGDSSLTEPAAGETIEFPSDTPAEVIVAACLAAAEQLEDLVHKTGRLRTALASAKRRAARRQPHEREGLIFHLEREAKRLHEFVEIANAAAETATRFWAESSAEALKLREANEKLRRRVHELEALTSSAHAGGWSEQQGAEIRAQVGAFLAAPRMHPAVSAAGTVNHARELIAALLAQVNHLTAQAAAERSTEPAADPEGCGDARHDEPAA</sequence>
<name>A0ABQ3CEZ8_9ACTN</name>
<evidence type="ECO:0000313" key="2">
    <source>
        <dbReference type="EMBL" id="GHA08640.1"/>
    </source>
</evidence>
<evidence type="ECO:0000313" key="3">
    <source>
        <dbReference type="Proteomes" id="UP000653644"/>
    </source>
</evidence>